<evidence type="ECO:0000259" key="3">
    <source>
        <dbReference type="Pfam" id="PF02114"/>
    </source>
</evidence>
<gene>
    <name evidence="4" type="ORF">AAF712_012665</name>
</gene>
<dbReference type="InterPro" id="IPR051499">
    <property type="entry name" value="Phosducin-like_reg"/>
</dbReference>
<keyword evidence="5" id="KW-1185">Reference proteome</keyword>
<dbReference type="PANTHER" id="PTHR46052">
    <property type="entry name" value="PHOSDUCIN-LIKE PROTEIN"/>
    <property type="match status" value="1"/>
</dbReference>
<organism evidence="4 5">
    <name type="scientific">Marasmius tenuissimus</name>
    <dbReference type="NCBI Taxonomy" id="585030"/>
    <lineage>
        <taxon>Eukaryota</taxon>
        <taxon>Fungi</taxon>
        <taxon>Dikarya</taxon>
        <taxon>Basidiomycota</taxon>
        <taxon>Agaricomycotina</taxon>
        <taxon>Agaricomycetes</taxon>
        <taxon>Agaricomycetidae</taxon>
        <taxon>Agaricales</taxon>
        <taxon>Marasmiineae</taxon>
        <taxon>Marasmiaceae</taxon>
        <taxon>Marasmius</taxon>
    </lineage>
</organism>
<feature type="compositionally biased region" description="Polar residues" evidence="2">
    <location>
        <begin position="216"/>
        <end position="229"/>
    </location>
</feature>
<feature type="region of interest" description="Disordered" evidence="2">
    <location>
        <begin position="12"/>
        <end position="97"/>
    </location>
</feature>
<dbReference type="EMBL" id="JBBXMP010000171">
    <property type="protein sequence ID" value="KAL0060545.1"/>
    <property type="molecule type" value="Genomic_DNA"/>
</dbReference>
<feature type="region of interest" description="Disordered" evidence="2">
    <location>
        <begin position="214"/>
        <end position="272"/>
    </location>
</feature>
<comment type="caution">
    <text evidence="4">The sequence shown here is derived from an EMBL/GenBank/DDBJ whole genome shotgun (WGS) entry which is preliminary data.</text>
</comment>
<dbReference type="Proteomes" id="UP001437256">
    <property type="component" value="Unassembled WGS sequence"/>
</dbReference>
<sequence length="306" mass="35105">MYADIEALVLSGELFNGKSRSSSPARSESSSSDQGWHDDELLNEKAPSPEPQPQQESIGMGPGRTGVKGVIRDRDEAREMEKEKRTREMEEMRKRMEKSNLGAKTFLEEEREKGLGEKVDGLVEKEREIRAGKAREDVFGRAREGRFGHLREVGRHNFVAAVEKEERGVWVVIHLYDGSLERCYTLDDTLTRLAPLYPDTKFLRCRASALGFARRQPTTQTRSAPSTISRPARPKHRDDDEDDPYRDLDEFEDRQDESEGSEEYDDDNVDSDMLPTMLVYRDGELVYNWVRVDWEAKAGVEELLSQ</sequence>
<reference evidence="4 5" key="1">
    <citation type="submission" date="2024-05" db="EMBL/GenBank/DDBJ databases">
        <title>A draft genome resource for the thread blight pathogen Marasmius tenuissimus strain MS-2.</title>
        <authorList>
            <person name="Yulfo-Soto G.E."/>
            <person name="Baruah I.K."/>
            <person name="Amoako-Attah I."/>
            <person name="Bukari Y."/>
            <person name="Meinhardt L.W."/>
            <person name="Bailey B.A."/>
            <person name="Cohen S.P."/>
        </authorList>
    </citation>
    <scope>NUCLEOTIDE SEQUENCE [LARGE SCALE GENOMIC DNA]</scope>
    <source>
        <strain evidence="4 5">MS-2</strain>
    </source>
</reference>
<proteinExistence type="inferred from homology"/>
<comment type="similarity">
    <text evidence="1">Belongs to the phosducin family.</text>
</comment>
<dbReference type="PANTHER" id="PTHR46052:SF1">
    <property type="entry name" value="PHOSDUCIN-LIKE PROTEIN"/>
    <property type="match status" value="1"/>
</dbReference>
<evidence type="ECO:0000313" key="4">
    <source>
        <dbReference type="EMBL" id="KAL0060545.1"/>
    </source>
</evidence>
<feature type="compositionally biased region" description="Low complexity" evidence="2">
    <location>
        <begin position="19"/>
        <end position="32"/>
    </location>
</feature>
<dbReference type="Pfam" id="PF02114">
    <property type="entry name" value="Phosducin"/>
    <property type="match status" value="1"/>
</dbReference>
<evidence type="ECO:0000313" key="5">
    <source>
        <dbReference type="Proteomes" id="UP001437256"/>
    </source>
</evidence>
<name>A0ABR2ZH53_9AGAR</name>
<evidence type="ECO:0000256" key="1">
    <source>
        <dbReference type="ARBA" id="ARBA00009686"/>
    </source>
</evidence>
<feature type="domain" description="Phosducin" evidence="3">
    <location>
        <begin position="146"/>
        <end position="215"/>
    </location>
</feature>
<accession>A0ABR2ZH53</accession>
<dbReference type="CDD" id="cd02957">
    <property type="entry name" value="Phd_like"/>
    <property type="match status" value="1"/>
</dbReference>
<evidence type="ECO:0000256" key="2">
    <source>
        <dbReference type="SAM" id="MobiDB-lite"/>
    </source>
</evidence>
<protein>
    <recommendedName>
        <fullName evidence="3">Phosducin domain-containing protein</fullName>
    </recommendedName>
</protein>
<dbReference type="InterPro" id="IPR036249">
    <property type="entry name" value="Thioredoxin-like_sf"/>
</dbReference>
<dbReference type="Gene3D" id="3.40.30.10">
    <property type="entry name" value="Glutaredoxin"/>
    <property type="match status" value="1"/>
</dbReference>
<feature type="compositionally biased region" description="Basic and acidic residues" evidence="2">
    <location>
        <begin position="70"/>
        <end position="97"/>
    </location>
</feature>
<dbReference type="InterPro" id="IPR024253">
    <property type="entry name" value="Phosducin_thioredoxin-like_dom"/>
</dbReference>
<dbReference type="SUPFAM" id="SSF52833">
    <property type="entry name" value="Thioredoxin-like"/>
    <property type="match status" value="1"/>
</dbReference>
<feature type="compositionally biased region" description="Acidic residues" evidence="2">
    <location>
        <begin position="239"/>
        <end position="270"/>
    </location>
</feature>